<dbReference type="RefSeq" id="WP_212988227.1">
    <property type="nucleotide sequence ID" value="NZ_BAABEA010000009.1"/>
</dbReference>
<organism evidence="1 2">
    <name type="scientific">Actinoplanes auranticolor</name>
    <dbReference type="NCBI Taxonomy" id="47988"/>
    <lineage>
        <taxon>Bacteria</taxon>
        <taxon>Bacillati</taxon>
        <taxon>Actinomycetota</taxon>
        <taxon>Actinomycetes</taxon>
        <taxon>Micromonosporales</taxon>
        <taxon>Micromonosporaceae</taxon>
        <taxon>Actinoplanes</taxon>
    </lineage>
</organism>
<accession>A0A919S7T5</accession>
<evidence type="ECO:0000313" key="1">
    <source>
        <dbReference type="EMBL" id="GIM66164.1"/>
    </source>
</evidence>
<comment type="caution">
    <text evidence="1">The sequence shown here is derived from an EMBL/GenBank/DDBJ whole genome shotgun (WGS) entry which is preliminary data.</text>
</comment>
<dbReference type="CDD" id="cd02440">
    <property type="entry name" value="AdoMet_MTases"/>
    <property type="match status" value="1"/>
</dbReference>
<dbReference type="GO" id="GO:0008168">
    <property type="term" value="F:methyltransferase activity"/>
    <property type="evidence" value="ECO:0007669"/>
    <property type="project" value="UniProtKB-KW"/>
</dbReference>
<dbReference type="Proteomes" id="UP000681340">
    <property type="component" value="Unassembled WGS sequence"/>
</dbReference>
<dbReference type="InterPro" id="IPR029063">
    <property type="entry name" value="SAM-dependent_MTases_sf"/>
</dbReference>
<gene>
    <name evidence="1" type="ORF">Aau02nite_21940</name>
</gene>
<keyword evidence="1" id="KW-0489">Methyltransferase</keyword>
<dbReference type="InterPro" id="IPR006764">
    <property type="entry name" value="SAM_dep_MeTrfase_SAV2177_type"/>
</dbReference>
<name>A0A919S7T5_9ACTN</name>
<keyword evidence="2" id="KW-1185">Reference proteome</keyword>
<dbReference type="PIRSF" id="PIRSF017393">
    <property type="entry name" value="MTase_SAV2177"/>
    <property type="match status" value="1"/>
</dbReference>
<dbReference type="EMBL" id="BOQL01000018">
    <property type="protein sequence ID" value="GIM66164.1"/>
    <property type="molecule type" value="Genomic_DNA"/>
</dbReference>
<dbReference type="SUPFAM" id="SSF53335">
    <property type="entry name" value="S-adenosyl-L-methionine-dependent methyltransferases"/>
    <property type="match status" value="1"/>
</dbReference>
<sequence>MDIAPEGTGLNSATDRRIPIGVDTSVPSVARVYDALLGGKDNFAVDRAVRDKLMELTPGGADVPLYNRAVLGRAVRYMVGQGIDQFIDLGAGLPTVQNTHEVAQSRNPRARVVYVDNDPMVLTHGRALLDANPDTTVITADFCEPDEVLSDGDLRALIDLERPVGLLMVAVLHHLDDAQRPAELVARYRDAVPPGSHLFITHFIDGGEETAQIERVMLSDLGSGRFRTFDEVRGFFAGTQLLDPGVVYNPLWRPDPTDVVPDPMTFAGKIIGAGMGRKP</sequence>
<evidence type="ECO:0000313" key="2">
    <source>
        <dbReference type="Proteomes" id="UP000681340"/>
    </source>
</evidence>
<dbReference type="AlphaFoldDB" id="A0A919S7T5"/>
<dbReference type="Pfam" id="PF04672">
    <property type="entry name" value="Methyltransf_19"/>
    <property type="match status" value="1"/>
</dbReference>
<reference evidence="1" key="1">
    <citation type="submission" date="2021-03" db="EMBL/GenBank/DDBJ databases">
        <title>Whole genome shotgun sequence of Actinoplanes auranticolor NBRC 12245.</title>
        <authorList>
            <person name="Komaki H."/>
            <person name="Tamura T."/>
        </authorList>
    </citation>
    <scope>NUCLEOTIDE SEQUENCE</scope>
    <source>
        <strain evidence="1">NBRC 12245</strain>
    </source>
</reference>
<keyword evidence="1" id="KW-0808">Transferase</keyword>
<proteinExistence type="predicted"/>
<dbReference type="Gene3D" id="3.40.50.150">
    <property type="entry name" value="Vaccinia Virus protein VP39"/>
    <property type="match status" value="1"/>
</dbReference>
<dbReference type="GO" id="GO:0032259">
    <property type="term" value="P:methylation"/>
    <property type="evidence" value="ECO:0007669"/>
    <property type="project" value="UniProtKB-KW"/>
</dbReference>
<protein>
    <submittedName>
        <fullName evidence="1">SAM-dependent methyltransferase</fullName>
    </submittedName>
</protein>